<feature type="region of interest" description="Disordered" evidence="1">
    <location>
        <begin position="150"/>
        <end position="212"/>
    </location>
</feature>
<evidence type="ECO:0000256" key="1">
    <source>
        <dbReference type="SAM" id="MobiDB-lite"/>
    </source>
</evidence>
<dbReference type="AlphaFoldDB" id="K5WE92"/>
<feature type="compositionally biased region" description="Basic and acidic residues" evidence="1">
    <location>
        <begin position="201"/>
        <end position="210"/>
    </location>
</feature>
<keyword evidence="3" id="KW-1185">Reference proteome</keyword>
<dbReference type="EMBL" id="JH930996">
    <property type="protein sequence ID" value="EKM48497.1"/>
    <property type="molecule type" value="Genomic_DNA"/>
</dbReference>
<gene>
    <name evidence="2" type="ORF">PHACADRAFT_214780</name>
</gene>
<evidence type="ECO:0000313" key="3">
    <source>
        <dbReference type="Proteomes" id="UP000008370"/>
    </source>
</evidence>
<dbReference type="InParanoid" id="K5WE92"/>
<organism evidence="2 3">
    <name type="scientific">Phanerochaete carnosa (strain HHB-10118-sp)</name>
    <name type="common">White-rot fungus</name>
    <name type="synonym">Peniophora carnosa</name>
    <dbReference type="NCBI Taxonomy" id="650164"/>
    <lineage>
        <taxon>Eukaryota</taxon>
        <taxon>Fungi</taxon>
        <taxon>Dikarya</taxon>
        <taxon>Basidiomycota</taxon>
        <taxon>Agaricomycotina</taxon>
        <taxon>Agaricomycetes</taxon>
        <taxon>Polyporales</taxon>
        <taxon>Phanerochaetaceae</taxon>
        <taxon>Phanerochaete</taxon>
    </lineage>
</organism>
<dbReference type="GeneID" id="18913587"/>
<evidence type="ECO:0000313" key="2">
    <source>
        <dbReference type="EMBL" id="EKM48497.1"/>
    </source>
</evidence>
<sequence>MNIGPPRFYDCTPPSGFRRPLPPGYIHDRFPPTANALLLCIETATTTRIEMQDLLVVNRRRHRLAWRPVRSVSRRVSGNFPALSSFLLPGDIPPPHPFDTRPPSALLSGGPGSYNWIRGRSPSLPRCTNSAVDDLRPPVKRAKDDAYDASGYYSSAPDAVDAGRNYPPPPRLRTPPPGPPGAYYDGTRGYPPWGVSPAPSARDRDRDYMDGRGGYAPLRQARACITGQNASAEITGTVYQRRLRKG</sequence>
<dbReference type="Proteomes" id="UP000008370">
    <property type="component" value="Unassembled WGS sequence"/>
</dbReference>
<reference evidence="2 3" key="1">
    <citation type="journal article" date="2012" name="BMC Genomics">
        <title>Comparative genomics of the white-rot fungi, Phanerochaete carnosa and P. chrysosporium, to elucidate the genetic basis of the distinct wood types they colonize.</title>
        <authorList>
            <person name="Suzuki H."/>
            <person name="MacDonald J."/>
            <person name="Syed K."/>
            <person name="Salamov A."/>
            <person name="Hori C."/>
            <person name="Aerts A."/>
            <person name="Henrissat B."/>
            <person name="Wiebenga A."/>
            <person name="vanKuyk P.A."/>
            <person name="Barry K."/>
            <person name="Lindquist E."/>
            <person name="LaButti K."/>
            <person name="Lapidus A."/>
            <person name="Lucas S."/>
            <person name="Coutinho P."/>
            <person name="Gong Y."/>
            <person name="Samejima M."/>
            <person name="Mahadevan R."/>
            <person name="Abou-Zaid M."/>
            <person name="de Vries R.P."/>
            <person name="Igarashi K."/>
            <person name="Yadav J.S."/>
            <person name="Grigoriev I.V."/>
            <person name="Master E.R."/>
        </authorList>
    </citation>
    <scope>NUCLEOTIDE SEQUENCE [LARGE SCALE GENOMIC DNA]</scope>
    <source>
        <strain evidence="2 3">HHB-10118-sp</strain>
    </source>
</reference>
<feature type="compositionally biased region" description="Pro residues" evidence="1">
    <location>
        <begin position="166"/>
        <end position="180"/>
    </location>
</feature>
<dbReference type="HOGENOM" id="CLU_1129418_0_0_1"/>
<proteinExistence type="predicted"/>
<accession>K5WE92</accession>
<name>K5WE92_PHACS</name>
<protein>
    <submittedName>
        <fullName evidence="2">Uncharacterized protein</fullName>
    </submittedName>
</protein>
<dbReference type="KEGG" id="pco:PHACADRAFT_214780"/>
<dbReference type="RefSeq" id="XP_007402952.1">
    <property type="nucleotide sequence ID" value="XM_007402890.1"/>
</dbReference>